<dbReference type="AlphaFoldDB" id="A0AA86RPY1"/>
<proteinExistence type="predicted"/>
<dbReference type="EMBL" id="OY731398">
    <property type="protein sequence ID" value="CAJ1874400.1"/>
    <property type="molecule type" value="Genomic_DNA"/>
</dbReference>
<accession>A0AA86RPY1</accession>
<sequence>MVVRWWRLKEEGCIYKETEEVTGIVHRRGKQAWMVGQHQEGTTKESSVVGPA</sequence>
<dbReference type="Gramene" id="rna-AYBTSS11_LOCUS2513">
    <property type="protein sequence ID" value="CAJ1874400.1"/>
    <property type="gene ID" value="gene-AYBTSS11_LOCUS2513"/>
</dbReference>
<keyword evidence="2" id="KW-1185">Reference proteome</keyword>
<protein>
    <submittedName>
        <fullName evidence="1">Uncharacterized protein</fullName>
    </submittedName>
</protein>
<dbReference type="Proteomes" id="UP001189624">
    <property type="component" value="Chromosome 1"/>
</dbReference>
<organism evidence="1 2">
    <name type="scientific">Sphenostylis stenocarpa</name>
    <dbReference type="NCBI Taxonomy" id="92480"/>
    <lineage>
        <taxon>Eukaryota</taxon>
        <taxon>Viridiplantae</taxon>
        <taxon>Streptophyta</taxon>
        <taxon>Embryophyta</taxon>
        <taxon>Tracheophyta</taxon>
        <taxon>Spermatophyta</taxon>
        <taxon>Magnoliopsida</taxon>
        <taxon>eudicotyledons</taxon>
        <taxon>Gunneridae</taxon>
        <taxon>Pentapetalae</taxon>
        <taxon>rosids</taxon>
        <taxon>fabids</taxon>
        <taxon>Fabales</taxon>
        <taxon>Fabaceae</taxon>
        <taxon>Papilionoideae</taxon>
        <taxon>50 kb inversion clade</taxon>
        <taxon>NPAAA clade</taxon>
        <taxon>indigoferoid/millettioid clade</taxon>
        <taxon>Phaseoleae</taxon>
        <taxon>Sphenostylis</taxon>
    </lineage>
</organism>
<reference evidence="1" key="1">
    <citation type="submission" date="2023-10" db="EMBL/GenBank/DDBJ databases">
        <authorList>
            <person name="Domelevo Entfellner J.-B."/>
        </authorList>
    </citation>
    <scope>NUCLEOTIDE SEQUENCE</scope>
</reference>
<evidence type="ECO:0000313" key="2">
    <source>
        <dbReference type="Proteomes" id="UP001189624"/>
    </source>
</evidence>
<evidence type="ECO:0000313" key="1">
    <source>
        <dbReference type="EMBL" id="CAJ1874400.1"/>
    </source>
</evidence>
<name>A0AA86RPY1_9FABA</name>
<gene>
    <name evidence="1" type="ORF">AYBTSS11_LOCUS2513</name>
</gene>